<organism evidence="4 5">
    <name type="scientific">Dechloromonas denitrificans</name>
    <dbReference type="NCBI Taxonomy" id="281362"/>
    <lineage>
        <taxon>Bacteria</taxon>
        <taxon>Pseudomonadati</taxon>
        <taxon>Pseudomonadota</taxon>
        <taxon>Betaproteobacteria</taxon>
        <taxon>Rhodocyclales</taxon>
        <taxon>Azonexaceae</taxon>
        <taxon>Dechloromonas</taxon>
    </lineage>
</organism>
<dbReference type="InterPro" id="IPR000182">
    <property type="entry name" value="GNAT_dom"/>
</dbReference>
<proteinExistence type="predicted"/>
<keyword evidence="5" id="KW-1185">Reference proteome</keyword>
<gene>
    <name evidence="4" type="ORF">AT959_02200</name>
</gene>
<dbReference type="PANTHER" id="PTHR43877">
    <property type="entry name" value="AMINOALKYLPHOSPHONATE N-ACETYLTRANSFERASE-RELATED-RELATED"/>
    <property type="match status" value="1"/>
</dbReference>
<name>A0A133XNK6_9RHOO</name>
<reference evidence="4 5" key="1">
    <citation type="submission" date="2015-12" db="EMBL/GenBank/DDBJ databases">
        <title>Nitrous oxide reduction kinetics distinguish bacteria harboring typical versus atypical NosZ.</title>
        <authorList>
            <person name="Yoon S."/>
            <person name="Nissen S."/>
            <person name="Park D."/>
            <person name="Sanford R.A."/>
            <person name="Loeffler F.E."/>
        </authorList>
    </citation>
    <scope>NUCLEOTIDE SEQUENCE [LARGE SCALE GENOMIC DNA]</scope>
    <source>
        <strain evidence="4 5">ATCC BAA-841</strain>
    </source>
</reference>
<dbReference type="Pfam" id="PF00583">
    <property type="entry name" value="Acetyltransf_1"/>
    <property type="match status" value="1"/>
</dbReference>
<dbReference type="RefSeq" id="WP_066880089.1">
    <property type="nucleotide sequence ID" value="NZ_LODL01000005.1"/>
</dbReference>
<evidence type="ECO:0000256" key="1">
    <source>
        <dbReference type="ARBA" id="ARBA00022679"/>
    </source>
</evidence>
<dbReference type="STRING" id="281362.AT959_02200"/>
<dbReference type="CDD" id="cd04301">
    <property type="entry name" value="NAT_SF"/>
    <property type="match status" value="1"/>
</dbReference>
<evidence type="ECO:0000313" key="4">
    <source>
        <dbReference type="EMBL" id="KXB32518.1"/>
    </source>
</evidence>
<keyword evidence="1" id="KW-0808">Transferase</keyword>
<dbReference type="InterPro" id="IPR050832">
    <property type="entry name" value="Bact_Acetyltransf"/>
</dbReference>
<accession>A0A133XNK6</accession>
<dbReference type="SUPFAM" id="SSF55729">
    <property type="entry name" value="Acyl-CoA N-acyltransferases (Nat)"/>
    <property type="match status" value="1"/>
</dbReference>
<dbReference type="Proteomes" id="UP000070186">
    <property type="component" value="Unassembled WGS sequence"/>
</dbReference>
<sequence length="163" mass="17762">MNAPEVLIRLAKTGDLEAIRQLLSNCQLPTSDLSKGKLECFFVAIQEGKVLGVSGLERSGDEALLRSVAVLPSERGTGLGKRLVFACRELAKAWGLQAIYLIPNDADAHAFFLHLGCTEVSRAVVPEALRILSEFTHLCPQTHPCLRMALSTFQANGPEGYER</sequence>
<dbReference type="GO" id="GO:0016747">
    <property type="term" value="F:acyltransferase activity, transferring groups other than amino-acyl groups"/>
    <property type="evidence" value="ECO:0007669"/>
    <property type="project" value="InterPro"/>
</dbReference>
<feature type="domain" description="N-acetyltransferase" evidence="3">
    <location>
        <begin position="6"/>
        <end position="142"/>
    </location>
</feature>
<dbReference type="InterPro" id="IPR016181">
    <property type="entry name" value="Acyl_CoA_acyltransferase"/>
</dbReference>
<evidence type="ECO:0000256" key="2">
    <source>
        <dbReference type="ARBA" id="ARBA00023315"/>
    </source>
</evidence>
<dbReference type="PROSITE" id="PS51186">
    <property type="entry name" value="GNAT"/>
    <property type="match status" value="1"/>
</dbReference>
<evidence type="ECO:0000313" key="5">
    <source>
        <dbReference type="Proteomes" id="UP000070186"/>
    </source>
</evidence>
<dbReference type="AlphaFoldDB" id="A0A133XNK6"/>
<dbReference type="Gene3D" id="3.40.630.30">
    <property type="match status" value="1"/>
</dbReference>
<keyword evidence="2" id="KW-0012">Acyltransferase</keyword>
<evidence type="ECO:0000259" key="3">
    <source>
        <dbReference type="PROSITE" id="PS51186"/>
    </source>
</evidence>
<comment type="caution">
    <text evidence="4">The sequence shown here is derived from an EMBL/GenBank/DDBJ whole genome shotgun (WGS) entry which is preliminary data.</text>
</comment>
<protein>
    <recommendedName>
        <fullName evidence="3">N-acetyltransferase domain-containing protein</fullName>
    </recommendedName>
</protein>
<dbReference type="EMBL" id="LODL01000005">
    <property type="protein sequence ID" value="KXB32518.1"/>
    <property type="molecule type" value="Genomic_DNA"/>
</dbReference>